<reference evidence="1 2" key="1">
    <citation type="submission" date="2016-06" db="EMBL/GenBank/DDBJ databases">
        <authorList>
            <person name="Kjaerup R.B."/>
            <person name="Dalgaard T.S."/>
            <person name="Juul-Madsen H.R."/>
        </authorList>
    </citation>
    <scope>NUCLEOTIDE SEQUENCE [LARGE SCALE GENOMIC DNA]</scope>
    <source>
        <strain evidence="1 2">852002-51834_SCH5396731</strain>
    </source>
</reference>
<comment type="caution">
    <text evidence="1">The sequence shown here is derived from an EMBL/GenBank/DDBJ whole genome shotgun (WGS) entry which is preliminary data.</text>
</comment>
<gene>
    <name evidence="1" type="ORF">A5760_19670</name>
</gene>
<dbReference type="AlphaFoldDB" id="A0A1A0VAN7"/>
<sequence length="181" mass="19875">MVGGETFLPWAGFNSNRFSAELDGDERNMFGGREVNSSQLWSNNLRVEANKTYVLRIYIHNSAADTSQTVARGTRVRIPLPSCKGRKIAVNGFIYSPDAFPIQIWGGVNLTADSPFRVSYVVDSAKLEGNFTLHGDGDRVLGTDFLGEPGQLVGQPRRDGNVRGGLANVMYFSILVRVSMD</sequence>
<evidence type="ECO:0000313" key="1">
    <source>
        <dbReference type="EMBL" id="OBB80307.1"/>
    </source>
</evidence>
<organism evidence="1 2">
    <name type="scientific">Mycobacterium colombiense</name>
    <dbReference type="NCBI Taxonomy" id="339268"/>
    <lineage>
        <taxon>Bacteria</taxon>
        <taxon>Bacillati</taxon>
        <taxon>Actinomycetota</taxon>
        <taxon>Actinomycetes</taxon>
        <taxon>Mycobacteriales</taxon>
        <taxon>Mycobacteriaceae</taxon>
        <taxon>Mycobacterium</taxon>
        <taxon>Mycobacterium avium complex (MAC)</taxon>
    </lineage>
</organism>
<evidence type="ECO:0000313" key="2">
    <source>
        <dbReference type="Proteomes" id="UP000091914"/>
    </source>
</evidence>
<name>A0A1A0VAN7_9MYCO</name>
<proteinExistence type="predicted"/>
<dbReference type="Proteomes" id="UP000091914">
    <property type="component" value="Unassembled WGS sequence"/>
</dbReference>
<accession>A0A1A0VAN7</accession>
<dbReference type="EMBL" id="LZSX01000088">
    <property type="protein sequence ID" value="OBB80307.1"/>
    <property type="molecule type" value="Genomic_DNA"/>
</dbReference>
<protein>
    <submittedName>
        <fullName evidence="1">Uncharacterized protein</fullName>
    </submittedName>
</protein>